<dbReference type="Proteomes" id="UP000051530">
    <property type="component" value="Unassembled WGS sequence"/>
</dbReference>
<proteinExistence type="predicted"/>
<dbReference type="VEuPathDB" id="MicrosporidiaDB:M153_7010002793"/>
<reference evidence="1 2" key="1">
    <citation type="submission" date="2015-07" db="EMBL/GenBank/DDBJ databases">
        <title>The genome of Pseudoloma neurophilia, a relevant intracellular parasite of the zebrafish.</title>
        <authorList>
            <person name="Ndikumana S."/>
            <person name="Pelin A."/>
            <person name="Sanders J."/>
            <person name="Corradi N."/>
        </authorList>
    </citation>
    <scope>NUCLEOTIDE SEQUENCE [LARGE SCALE GENOMIC DNA]</scope>
    <source>
        <strain evidence="1 2">MK1</strain>
    </source>
</reference>
<sequence>MNEKSSVFFEQSKKNSSQSMEEELFLTFRLFKLSIHSKSKYLKQMNTSDCNDIYNIDDCYKHFFRVYLIIADDFVQFIQRKEVNALDPENKFEFIEKLNQRLGNSHEEKIQIESSEKDRLLFVIPDIFAPTFSISRVCRLLTIDDLNLKMKFYTEQESKLCFDHLNTQFVKINQRNTLRMNRQYKEIKNKFKRLNGGTEKTWNQLKGELNKQVRKKI</sequence>
<dbReference type="AlphaFoldDB" id="A0A0R0LWA2"/>
<evidence type="ECO:0000313" key="2">
    <source>
        <dbReference type="Proteomes" id="UP000051530"/>
    </source>
</evidence>
<name>A0A0R0LWA2_9MICR</name>
<organism evidence="1 2">
    <name type="scientific">Pseudoloma neurophilia</name>
    <dbReference type="NCBI Taxonomy" id="146866"/>
    <lineage>
        <taxon>Eukaryota</taxon>
        <taxon>Fungi</taxon>
        <taxon>Fungi incertae sedis</taxon>
        <taxon>Microsporidia</taxon>
        <taxon>Pseudoloma</taxon>
    </lineage>
</organism>
<comment type="caution">
    <text evidence="1">The sequence shown here is derived from an EMBL/GenBank/DDBJ whole genome shotgun (WGS) entry which is preliminary data.</text>
</comment>
<accession>A0A0R0LWA2</accession>
<dbReference type="EMBL" id="LGUB01000267">
    <property type="protein sequence ID" value="KRH93638.1"/>
    <property type="molecule type" value="Genomic_DNA"/>
</dbReference>
<evidence type="ECO:0000313" key="1">
    <source>
        <dbReference type="EMBL" id="KRH93638.1"/>
    </source>
</evidence>
<keyword evidence="2" id="KW-1185">Reference proteome</keyword>
<protein>
    <submittedName>
        <fullName evidence="1">Uncharacterized protein</fullName>
    </submittedName>
</protein>
<gene>
    <name evidence="1" type="ORF">M153_7010002793</name>
</gene>